<gene>
    <name evidence="3" type="primary">PLCB1_1</name>
    <name evidence="3" type="ORF">NPIL_224571</name>
</gene>
<feature type="non-terminal residue" evidence="3">
    <location>
        <position position="1"/>
    </location>
</feature>
<feature type="compositionally biased region" description="Polar residues" evidence="2">
    <location>
        <begin position="1"/>
        <end position="12"/>
    </location>
</feature>
<feature type="coiled-coil region" evidence="1">
    <location>
        <begin position="40"/>
        <end position="85"/>
    </location>
</feature>
<keyword evidence="1" id="KW-0175">Coiled coil</keyword>
<dbReference type="InterPro" id="IPR042531">
    <property type="entry name" value="PLC-beta_C_sf"/>
</dbReference>
<organism evidence="3 4">
    <name type="scientific">Nephila pilipes</name>
    <name type="common">Giant wood spider</name>
    <name type="synonym">Nephila maculata</name>
    <dbReference type="NCBI Taxonomy" id="299642"/>
    <lineage>
        <taxon>Eukaryota</taxon>
        <taxon>Metazoa</taxon>
        <taxon>Ecdysozoa</taxon>
        <taxon>Arthropoda</taxon>
        <taxon>Chelicerata</taxon>
        <taxon>Arachnida</taxon>
        <taxon>Araneae</taxon>
        <taxon>Araneomorphae</taxon>
        <taxon>Entelegynae</taxon>
        <taxon>Araneoidea</taxon>
        <taxon>Nephilidae</taxon>
        <taxon>Nephila</taxon>
    </lineage>
</organism>
<evidence type="ECO:0000256" key="2">
    <source>
        <dbReference type="SAM" id="MobiDB-lite"/>
    </source>
</evidence>
<dbReference type="Gene3D" id="1.20.1230.10">
    <property type="entry name" value="Phospholipase C beta, distal C-terminal domain"/>
    <property type="match status" value="1"/>
</dbReference>
<proteinExistence type="predicted"/>
<feature type="region of interest" description="Disordered" evidence="2">
    <location>
        <begin position="1"/>
        <end position="22"/>
    </location>
</feature>
<dbReference type="EMBL" id="BMAW01106565">
    <property type="protein sequence ID" value="GFT25000.1"/>
    <property type="molecule type" value="Genomic_DNA"/>
</dbReference>
<evidence type="ECO:0000313" key="4">
    <source>
        <dbReference type="Proteomes" id="UP000887013"/>
    </source>
</evidence>
<keyword evidence="4" id="KW-1185">Reference proteome</keyword>
<evidence type="ECO:0000256" key="1">
    <source>
        <dbReference type="SAM" id="Coils"/>
    </source>
</evidence>
<evidence type="ECO:0000313" key="3">
    <source>
        <dbReference type="EMBL" id="GFT25000.1"/>
    </source>
</evidence>
<dbReference type="SUPFAM" id="SSF69989">
    <property type="entry name" value="C-terminal domain of PLC-beta"/>
    <property type="match status" value="1"/>
</dbReference>
<sequence length="238" mass="27557">GLAQSVRSLSDENAQEKIPSLLESEEANILAEPLEKIREHKSVLKVMAKLEKELQTIRKKHEKMKEKERDLLLQKEEKLSKAQEHQKTHIVKNHSKLVKKGSGIDVQLLKRKSEAGLVAMSVDHQTKLEELQKVHSQTLMSLTKELYKAELELYDRYQEPLYSAIEKSLLTSQAAQMEHLKSLHDRYILDMANEMKLNNPITYLKASTKHTQKYFTLTSWNSQLDALLHILLKNRAKL</sequence>
<accession>A0A8X6NP58</accession>
<reference evidence="3" key="1">
    <citation type="submission" date="2020-08" db="EMBL/GenBank/DDBJ databases">
        <title>Multicomponent nature underlies the extraordinary mechanical properties of spider dragline silk.</title>
        <authorList>
            <person name="Kono N."/>
            <person name="Nakamura H."/>
            <person name="Mori M."/>
            <person name="Yoshida Y."/>
            <person name="Ohtoshi R."/>
            <person name="Malay A.D."/>
            <person name="Moran D.A.P."/>
            <person name="Tomita M."/>
            <person name="Numata K."/>
            <person name="Arakawa K."/>
        </authorList>
    </citation>
    <scope>NUCLEOTIDE SEQUENCE</scope>
</reference>
<dbReference type="AlphaFoldDB" id="A0A8X6NP58"/>
<dbReference type="Proteomes" id="UP000887013">
    <property type="component" value="Unassembled WGS sequence"/>
</dbReference>
<comment type="caution">
    <text evidence="3">The sequence shown here is derived from an EMBL/GenBank/DDBJ whole genome shotgun (WGS) entry which is preliminary data.</text>
</comment>
<name>A0A8X6NP58_NEPPI</name>
<protein>
    <submittedName>
        <fullName evidence="3">Phosphoinositide phospholipase C</fullName>
    </submittedName>
</protein>